<feature type="region of interest" description="Disordered" evidence="1">
    <location>
        <begin position="69"/>
        <end position="90"/>
    </location>
</feature>
<sequence>MVRRSPTQNHPYLQRPGNDLCIPVRDQLCQKAVGGRPSRHSASQSDSLALRCPSSMGEIRARAEKHIKAKEDQAGRIHAEKDTLIRSKIR</sequence>
<gene>
    <name evidence="2" type="ORF">CR513_50180</name>
</gene>
<dbReference type="AlphaFoldDB" id="A0A371EX50"/>
<proteinExistence type="predicted"/>
<dbReference type="EMBL" id="QJKJ01011656">
    <property type="protein sequence ID" value="RDX70563.1"/>
    <property type="molecule type" value="Genomic_DNA"/>
</dbReference>
<organism evidence="2 3">
    <name type="scientific">Mucuna pruriens</name>
    <name type="common">Velvet bean</name>
    <name type="synonym">Dolichos pruriens</name>
    <dbReference type="NCBI Taxonomy" id="157652"/>
    <lineage>
        <taxon>Eukaryota</taxon>
        <taxon>Viridiplantae</taxon>
        <taxon>Streptophyta</taxon>
        <taxon>Embryophyta</taxon>
        <taxon>Tracheophyta</taxon>
        <taxon>Spermatophyta</taxon>
        <taxon>Magnoliopsida</taxon>
        <taxon>eudicotyledons</taxon>
        <taxon>Gunneridae</taxon>
        <taxon>Pentapetalae</taxon>
        <taxon>rosids</taxon>
        <taxon>fabids</taxon>
        <taxon>Fabales</taxon>
        <taxon>Fabaceae</taxon>
        <taxon>Papilionoideae</taxon>
        <taxon>50 kb inversion clade</taxon>
        <taxon>NPAAA clade</taxon>
        <taxon>indigoferoid/millettioid clade</taxon>
        <taxon>Phaseoleae</taxon>
        <taxon>Mucuna</taxon>
    </lineage>
</organism>
<name>A0A371EX50_MUCPR</name>
<protein>
    <submittedName>
        <fullName evidence="2">Uncharacterized protein</fullName>
    </submittedName>
</protein>
<feature type="non-terminal residue" evidence="2">
    <location>
        <position position="1"/>
    </location>
</feature>
<comment type="caution">
    <text evidence="2">The sequence shown here is derived from an EMBL/GenBank/DDBJ whole genome shotgun (WGS) entry which is preliminary data.</text>
</comment>
<evidence type="ECO:0000256" key="1">
    <source>
        <dbReference type="SAM" id="MobiDB-lite"/>
    </source>
</evidence>
<evidence type="ECO:0000313" key="3">
    <source>
        <dbReference type="Proteomes" id="UP000257109"/>
    </source>
</evidence>
<dbReference type="Proteomes" id="UP000257109">
    <property type="component" value="Unassembled WGS sequence"/>
</dbReference>
<evidence type="ECO:0000313" key="2">
    <source>
        <dbReference type="EMBL" id="RDX70563.1"/>
    </source>
</evidence>
<accession>A0A371EX50</accession>
<reference evidence="2" key="1">
    <citation type="submission" date="2018-05" db="EMBL/GenBank/DDBJ databases">
        <title>Draft genome of Mucuna pruriens seed.</title>
        <authorList>
            <person name="Nnadi N.E."/>
            <person name="Vos R."/>
            <person name="Hasami M.H."/>
            <person name="Devisetty U.K."/>
            <person name="Aguiy J.C."/>
        </authorList>
    </citation>
    <scope>NUCLEOTIDE SEQUENCE [LARGE SCALE GENOMIC DNA]</scope>
    <source>
        <strain evidence="2">JCA_2017</strain>
    </source>
</reference>
<dbReference type="OrthoDB" id="1434155at2759"/>
<keyword evidence="3" id="KW-1185">Reference proteome</keyword>